<dbReference type="Proteomes" id="UP001529369">
    <property type="component" value="Unassembled WGS sequence"/>
</dbReference>
<comment type="caution">
    <text evidence="1">The sequence shown here is derived from an EMBL/GenBank/DDBJ whole genome shotgun (WGS) entry which is preliminary data.</text>
</comment>
<dbReference type="EMBL" id="JAUFPN010000170">
    <property type="protein sequence ID" value="MDN3566329.1"/>
    <property type="molecule type" value="Genomic_DNA"/>
</dbReference>
<evidence type="ECO:0000313" key="2">
    <source>
        <dbReference type="Proteomes" id="UP001529369"/>
    </source>
</evidence>
<organism evidence="1 2">
    <name type="scientific">Paeniroseomonas aquatica</name>
    <dbReference type="NCBI Taxonomy" id="373043"/>
    <lineage>
        <taxon>Bacteria</taxon>
        <taxon>Pseudomonadati</taxon>
        <taxon>Pseudomonadota</taxon>
        <taxon>Alphaproteobacteria</taxon>
        <taxon>Acetobacterales</taxon>
        <taxon>Acetobacteraceae</taxon>
        <taxon>Paeniroseomonas</taxon>
    </lineage>
</organism>
<gene>
    <name evidence="1" type="ORF">QWZ14_18310</name>
</gene>
<protein>
    <recommendedName>
        <fullName evidence="3">DUF4440 domain-containing protein</fullName>
    </recommendedName>
</protein>
<proteinExistence type="predicted"/>
<evidence type="ECO:0000313" key="1">
    <source>
        <dbReference type="EMBL" id="MDN3566329.1"/>
    </source>
</evidence>
<accession>A0ABT8A9F1</accession>
<name>A0ABT8A9F1_9PROT</name>
<evidence type="ECO:0008006" key="3">
    <source>
        <dbReference type="Google" id="ProtNLM"/>
    </source>
</evidence>
<reference evidence="2" key="1">
    <citation type="journal article" date="2019" name="Int. J. Syst. Evol. Microbiol.">
        <title>The Global Catalogue of Microorganisms (GCM) 10K type strain sequencing project: providing services to taxonomists for standard genome sequencing and annotation.</title>
        <authorList>
            <consortium name="The Broad Institute Genomics Platform"/>
            <consortium name="The Broad Institute Genome Sequencing Center for Infectious Disease"/>
            <person name="Wu L."/>
            <person name="Ma J."/>
        </authorList>
    </citation>
    <scope>NUCLEOTIDE SEQUENCE [LARGE SCALE GENOMIC DNA]</scope>
    <source>
        <strain evidence="2">CECT 7131</strain>
    </source>
</reference>
<dbReference type="SUPFAM" id="SSF54427">
    <property type="entry name" value="NTF2-like"/>
    <property type="match status" value="1"/>
</dbReference>
<keyword evidence="2" id="KW-1185">Reference proteome</keyword>
<dbReference type="RefSeq" id="WP_290318245.1">
    <property type="nucleotide sequence ID" value="NZ_JAUFPN010000170.1"/>
</dbReference>
<sequence>MLEARPETPEAAAIAVLDRFMAALNAGDQPAMAATLHFPHYRLTQGRLQIWQRPEDYTLDGFRSRAGEGWARSAWDFRTVVGAGPEKVHLDVQFTRYRADGSVLGRFRSLWVVACLDGRWGAQLRSSFAA</sequence>
<dbReference type="InterPro" id="IPR032710">
    <property type="entry name" value="NTF2-like_dom_sf"/>
</dbReference>